<dbReference type="OrthoDB" id="581425at2"/>
<comment type="caution">
    <text evidence="2">The sequence shown here is derived from an EMBL/GenBank/DDBJ whole genome shotgun (WGS) entry which is preliminary data.</text>
</comment>
<gene>
    <name evidence="2" type="ORF">EEX84_07925</name>
</gene>
<evidence type="ECO:0000313" key="2">
    <source>
        <dbReference type="EMBL" id="RNF39881.1"/>
    </source>
</evidence>
<keyword evidence="3" id="KW-1185">Reference proteome</keyword>
<reference evidence="2 3" key="1">
    <citation type="journal article" date="2018" name="Int. J. Syst. Evol. Microbiol.">
        <title>Planococcus salinus sp. nov., a moderately halophilic bacterium isolated from a saline-alkali soil.</title>
        <authorList>
            <person name="Gan L."/>
        </authorList>
    </citation>
    <scope>NUCLEOTIDE SEQUENCE [LARGE SCALE GENOMIC DNA]</scope>
    <source>
        <strain evidence="2 3">LCB217</strain>
    </source>
</reference>
<name>A0A3M8P8X2_9BACL</name>
<dbReference type="Proteomes" id="UP000275473">
    <property type="component" value="Unassembled WGS sequence"/>
</dbReference>
<proteinExistence type="predicted"/>
<dbReference type="PROSITE" id="PS50883">
    <property type="entry name" value="EAL"/>
    <property type="match status" value="1"/>
</dbReference>
<dbReference type="Pfam" id="PF00563">
    <property type="entry name" value="EAL"/>
    <property type="match status" value="1"/>
</dbReference>
<dbReference type="PANTHER" id="PTHR33121:SF76">
    <property type="entry name" value="SIGNALING PROTEIN"/>
    <property type="match status" value="1"/>
</dbReference>
<dbReference type="Gene3D" id="3.20.20.450">
    <property type="entry name" value="EAL domain"/>
    <property type="match status" value="1"/>
</dbReference>
<dbReference type="GO" id="GO:0071111">
    <property type="term" value="F:cyclic-guanylate-specific phosphodiesterase activity"/>
    <property type="evidence" value="ECO:0007669"/>
    <property type="project" value="InterPro"/>
</dbReference>
<dbReference type="CDD" id="cd01948">
    <property type="entry name" value="EAL"/>
    <property type="match status" value="1"/>
</dbReference>
<dbReference type="SMART" id="SM00052">
    <property type="entry name" value="EAL"/>
    <property type="match status" value="1"/>
</dbReference>
<accession>A0A3M8P8X2</accession>
<evidence type="ECO:0000313" key="3">
    <source>
        <dbReference type="Proteomes" id="UP000275473"/>
    </source>
</evidence>
<dbReference type="EMBL" id="RIAX01000004">
    <property type="protein sequence ID" value="RNF39881.1"/>
    <property type="molecule type" value="Genomic_DNA"/>
</dbReference>
<dbReference type="AlphaFoldDB" id="A0A3M8P8X2"/>
<dbReference type="InterPro" id="IPR035919">
    <property type="entry name" value="EAL_sf"/>
</dbReference>
<dbReference type="RefSeq" id="WP_123165076.1">
    <property type="nucleotide sequence ID" value="NZ_RIAX01000004.1"/>
</dbReference>
<dbReference type="InterPro" id="IPR050706">
    <property type="entry name" value="Cyclic-di-GMP_PDE-like"/>
</dbReference>
<dbReference type="InterPro" id="IPR001633">
    <property type="entry name" value="EAL_dom"/>
</dbReference>
<feature type="domain" description="EAL" evidence="1">
    <location>
        <begin position="87"/>
        <end position="336"/>
    </location>
</feature>
<protein>
    <submittedName>
        <fullName evidence="2">EAL domain-containing protein</fullName>
    </submittedName>
</protein>
<dbReference type="PANTHER" id="PTHR33121">
    <property type="entry name" value="CYCLIC DI-GMP PHOSPHODIESTERASE PDEF"/>
    <property type="match status" value="1"/>
</dbReference>
<dbReference type="SUPFAM" id="SSF141868">
    <property type="entry name" value="EAL domain-like"/>
    <property type="match status" value="1"/>
</dbReference>
<organism evidence="2 3">
    <name type="scientific">Planococcus salinus</name>
    <dbReference type="NCBI Taxonomy" id="1848460"/>
    <lineage>
        <taxon>Bacteria</taxon>
        <taxon>Bacillati</taxon>
        <taxon>Bacillota</taxon>
        <taxon>Bacilli</taxon>
        <taxon>Bacillales</taxon>
        <taxon>Caryophanaceae</taxon>
        <taxon>Planococcus</taxon>
    </lineage>
</organism>
<evidence type="ECO:0000259" key="1">
    <source>
        <dbReference type="PROSITE" id="PS50883"/>
    </source>
</evidence>
<sequence>MDCNNCSVTQLRFEFKMEGVAGSSFSPEVFNHLKRRGLPVEEKAGHLLVGEDGAKELWDFCLHHLKEERISFRLSQQDWKPLSSIEGVFTMGWIDEVMAKELLTCHYQPIVNASEEIFAYELLSRFHREDGSTIYPNEIFSAAKSRGRLYALDRICRMTAVKHAAVLKGAKAFINFIPTSIYSPEFCLRSTTDLAQQLGMDPEQLVFEVVETEKVDDLEHLRKILAFYKKKGFQYALDDVGEGYSTIEMLADLKPQYMKLDMQFVHGVAGDTAKQQTALKFLRKALEVGSIPLAEGIETRQDFEWLKQQGYQLFQGYYFGKPAASPIEEGQWTKRV</sequence>